<dbReference type="EMBL" id="BAABFR010000019">
    <property type="protein sequence ID" value="GAA4389639.1"/>
    <property type="molecule type" value="Genomic_DNA"/>
</dbReference>
<comment type="similarity">
    <text evidence="1">Belongs to the DprA/Smf family.</text>
</comment>
<dbReference type="RefSeq" id="WP_344993627.1">
    <property type="nucleotide sequence ID" value="NZ_BAABFR010000019.1"/>
</dbReference>
<dbReference type="NCBIfam" id="TIGR00732">
    <property type="entry name" value="dprA"/>
    <property type="match status" value="1"/>
</dbReference>
<dbReference type="Gene3D" id="3.40.50.450">
    <property type="match status" value="1"/>
</dbReference>
<dbReference type="InterPro" id="IPR003488">
    <property type="entry name" value="DprA"/>
</dbReference>
<gene>
    <name evidence="3" type="primary">dprA</name>
    <name evidence="3" type="ORF">GCM10023147_16670</name>
</gene>
<sequence length="407" mass="42678">MTGGGPAVVREREAFALLSRLVEVPSGAMVAMIERFGAADVADMLCRRTFPPGFEELEAATGPRLEEVCGRGDPFERAAADLRHVSRLGGRLAIPGDDEWPAWALHPLARRSEQAGGHSDEWRELRPFALWVVGAGRLDELFDRAVSMVGTRAPSAYGEHVARQFAGDLVAEDYVVVSGGAFGVDAAAHRGALAAGGVTVAVLACGVDRPYPTAHAQLFKAITSAGAVVSEYPPGTVPGKHRFLNRNRLVACATRGVVVVEAGLRSGTRNTATWASRRSVPVCAVPGPVTTATSVTCHALIREGMAELVTSAGDVLERVGAAGELALIPEAPARPTDGLTPAQLHVHEAFPVRGEMMVADLARRAALSDGAVRSALPILELRGLVAPVGAAWKLVRGEREGGAVTPE</sequence>
<name>A0ABP8JEX1_9ACTN</name>
<dbReference type="Pfam" id="PF02481">
    <property type="entry name" value="DNA_processg_A"/>
    <property type="match status" value="1"/>
</dbReference>
<accession>A0ABP8JEX1</accession>
<evidence type="ECO:0000313" key="4">
    <source>
        <dbReference type="Proteomes" id="UP001500635"/>
    </source>
</evidence>
<dbReference type="SUPFAM" id="SSF102405">
    <property type="entry name" value="MCP/YpsA-like"/>
    <property type="match status" value="1"/>
</dbReference>
<dbReference type="InterPro" id="IPR057666">
    <property type="entry name" value="DrpA_SLOG"/>
</dbReference>
<protein>
    <submittedName>
        <fullName evidence="3">DNA-processing protein DprA</fullName>
    </submittedName>
</protein>
<evidence type="ECO:0000256" key="1">
    <source>
        <dbReference type="ARBA" id="ARBA00006525"/>
    </source>
</evidence>
<comment type="caution">
    <text evidence="3">The sequence shown here is derived from an EMBL/GenBank/DDBJ whole genome shotgun (WGS) entry which is preliminary data.</text>
</comment>
<keyword evidence="4" id="KW-1185">Reference proteome</keyword>
<reference evidence="4" key="1">
    <citation type="journal article" date="2019" name="Int. J. Syst. Evol. Microbiol.">
        <title>The Global Catalogue of Microorganisms (GCM) 10K type strain sequencing project: providing services to taxonomists for standard genome sequencing and annotation.</title>
        <authorList>
            <consortium name="The Broad Institute Genomics Platform"/>
            <consortium name="The Broad Institute Genome Sequencing Center for Infectious Disease"/>
            <person name="Wu L."/>
            <person name="Ma J."/>
        </authorList>
    </citation>
    <scope>NUCLEOTIDE SEQUENCE [LARGE SCALE GENOMIC DNA]</scope>
    <source>
        <strain evidence="4">JCM 17688</strain>
    </source>
</reference>
<dbReference type="Proteomes" id="UP001500635">
    <property type="component" value="Unassembled WGS sequence"/>
</dbReference>
<evidence type="ECO:0000259" key="2">
    <source>
        <dbReference type="Pfam" id="PF02481"/>
    </source>
</evidence>
<feature type="domain" description="Smf/DprA SLOG" evidence="2">
    <location>
        <begin position="126"/>
        <end position="319"/>
    </location>
</feature>
<proteinExistence type="inferred from homology"/>
<dbReference type="PANTHER" id="PTHR43022">
    <property type="entry name" value="PROTEIN SMF"/>
    <property type="match status" value="1"/>
</dbReference>
<dbReference type="PANTHER" id="PTHR43022:SF1">
    <property type="entry name" value="PROTEIN SMF"/>
    <property type="match status" value="1"/>
</dbReference>
<evidence type="ECO:0000313" key="3">
    <source>
        <dbReference type="EMBL" id="GAA4389639.1"/>
    </source>
</evidence>
<organism evidence="3 4">
    <name type="scientific">Tsukamurella soli</name>
    <dbReference type="NCBI Taxonomy" id="644556"/>
    <lineage>
        <taxon>Bacteria</taxon>
        <taxon>Bacillati</taxon>
        <taxon>Actinomycetota</taxon>
        <taxon>Actinomycetes</taxon>
        <taxon>Mycobacteriales</taxon>
        <taxon>Tsukamurellaceae</taxon>
        <taxon>Tsukamurella</taxon>
    </lineage>
</organism>